<dbReference type="EMBL" id="JBEDUW010000002">
    <property type="protein sequence ID" value="KAK9943375.1"/>
    <property type="molecule type" value="Genomic_DNA"/>
</dbReference>
<feature type="region of interest" description="Disordered" evidence="1">
    <location>
        <begin position="26"/>
        <end position="53"/>
    </location>
</feature>
<organism evidence="2 3">
    <name type="scientific">Rubus argutus</name>
    <name type="common">Southern blackberry</name>
    <dbReference type="NCBI Taxonomy" id="59490"/>
    <lineage>
        <taxon>Eukaryota</taxon>
        <taxon>Viridiplantae</taxon>
        <taxon>Streptophyta</taxon>
        <taxon>Embryophyta</taxon>
        <taxon>Tracheophyta</taxon>
        <taxon>Spermatophyta</taxon>
        <taxon>Magnoliopsida</taxon>
        <taxon>eudicotyledons</taxon>
        <taxon>Gunneridae</taxon>
        <taxon>Pentapetalae</taxon>
        <taxon>rosids</taxon>
        <taxon>fabids</taxon>
        <taxon>Rosales</taxon>
        <taxon>Rosaceae</taxon>
        <taxon>Rosoideae</taxon>
        <taxon>Rosoideae incertae sedis</taxon>
        <taxon>Rubus</taxon>
    </lineage>
</organism>
<name>A0AAW1Y4K6_RUBAR</name>
<feature type="compositionally biased region" description="Polar residues" evidence="1">
    <location>
        <begin position="40"/>
        <end position="53"/>
    </location>
</feature>
<comment type="caution">
    <text evidence="2">The sequence shown here is derived from an EMBL/GenBank/DDBJ whole genome shotgun (WGS) entry which is preliminary data.</text>
</comment>
<protein>
    <submittedName>
        <fullName evidence="2">Uncharacterized protein</fullName>
    </submittedName>
</protein>
<gene>
    <name evidence="2" type="ORF">M0R45_008985</name>
</gene>
<evidence type="ECO:0000313" key="3">
    <source>
        <dbReference type="Proteomes" id="UP001457282"/>
    </source>
</evidence>
<dbReference type="Proteomes" id="UP001457282">
    <property type="component" value="Unassembled WGS sequence"/>
</dbReference>
<feature type="compositionally biased region" description="Polar residues" evidence="1">
    <location>
        <begin position="72"/>
        <end position="118"/>
    </location>
</feature>
<dbReference type="AlphaFoldDB" id="A0AAW1Y4K6"/>
<sequence length="118" mass="12523">MPLHSPCSPILHHQLTMAVIACNPPPNQINPPHHHKVTPCSKQSHNPSSATLQLLSCSPNSQLTATPARIKTPNNKPTLAQTRASANSGCFSAHTMSSPPSLQITPPSRLHQSPATPP</sequence>
<reference evidence="2 3" key="1">
    <citation type="journal article" date="2023" name="G3 (Bethesda)">
        <title>A chromosome-length genome assembly and annotation of blackberry (Rubus argutus, cv. 'Hillquist').</title>
        <authorList>
            <person name="Bruna T."/>
            <person name="Aryal R."/>
            <person name="Dudchenko O."/>
            <person name="Sargent D.J."/>
            <person name="Mead D."/>
            <person name="Buti M."/>
            <person name="Cavallini A."/>
            <person name="Hytonen T."/>
            <person name="Andres J."/>
            <person name="Pham M."/>
            <person name="Weisz D."/>
            <person name="Mascagni F."/>
            <person name="Usai G."/>
            <person name="Natali L."/>
            <person name="Bassil N."/>
            <person name="Fernandez G.E."/>
            <person name="Lomsadze A."/>
            <person name="Armour M."/>
            <person name="Olukolu B."/>
            <person name="Poorten T."/>
            <person name="Britton C."/>
            <person name="Davik J."/>
            <person name="Ashrafi H."/>
            <person name="Aiden E.L."/>
            <person name="Borodovsky M."/>
            <person name="Worthington M."/>
        </authorList>
    </citation>
    <scope>NUCLEOTIDE SEQUENCE [LARGE SCALE GENOMIC DNA]</scope>
    <source>
        <strain evidence="2">PI 553951</strain>
    </source>
</reference>
<keyword evidence="3" id="KW-1185">Reference proteome</keyword>
<evidence type="ECO:0000256" key="1">
    <source>
        <dbReference type="SAM" id="MobiDB-lite"/>
    </source>
</evidence>
<accession>A0AAW1Y4K6</accession>
<evidence type="ECO:0000313" key="2">
    <source>
        <dbReference type="EMBL" id="KAK9943375.1"/>
    </source>
</evidence>
<feature type="region of interest" description="Disordered" evidence="1">
    <location>
        <begin position="65"/>
        <end position="118"/>
    </location>
</feature>
<proteinExistence type="predicted"/>